<evidence type="ECO:0000313" key="3">
    <source>
        <dbReference type="EMBL" id="GAA1955871.1"/>
    </source>
</evidence>
<feature type="domain" description="STAS" evidence="2">
    <location>
        <begin position="37"/>
        <end position="129"/>
    </location>
</feature>
<dbReference type="PANTHER" id="PTHR33495">
    <property type="entry name" value="ANTI-SIGMA FACTOR ANTAGONIST TM_1081-RELATED-RELATED"/>
    <property type="match status" value="1"/>
</dbReference>
<accession>A0ABN2QPI8</accession>
<dbReference type="SUPFAM" id="SSF52091">
    <property type="entry name" value="SpoIIaa-like"/>
    <property type="match status" value="1"/>
</dbReference>
<proteinExistence type="predicted"/>
<evidence type="ECO:0000313" key="4">
    <source>
        <dbReference type="Proteomes" id="UP001500571"/>
    </source>
</evidence>
<protein>
    <recommendedName>
        <fullName evidence="2">STAS domain-containing protein</fullName>
    </recommendedName>
</protein>
<name>A0ABN2QPI8_9ACTN</name>
<dbReference type="RefSeq" id="WP_344043788.1">
    <property type="nucleotide sequence ID" value="NZ_BAAAPB010000001.1"/>
</dbReference>
<organism evidence="3 4">
    <name type="scientific">Nocardioides panacihumi</name>
    <dbReference type="NCBI Taxonomy" id="400774"/>
    <lineage>
        <taxon>Bacteria</taxon>
        <taxon>Bacillati</taxon>
        <taxon>Actinomycetota</taxon>
        <taxon>Actinomycetes</taxon>
        <taxon>Propionibacteriales</taxon>
        <taxon>Nocardioidaceae</taxon>
        <taxon>Nocardioides</taxon>
    </lineage>
</organism>
<keyword evidence="4" id="KW-1185">Reference proteome</keyword>
<dbReference type="CDD" id="cd07043">
    <property type="entry name" value="STAS_anti-anti-sigma_factors"/>
    <property type="match status" value="1"/>
</dbReference>
<dbReference type="InterPro" id="IPR002645">
    <property type="entry name" value="STAS_dom"/>
</dbReference>
<dbReference type="Gene3D" id="3.30.750.24">
    <property type="entry name" value="STAS domain"/>
    <property type="match status" value="1"/>
</dbReference>
<feature type="region of interest" description="Disordered" evidence="1">
    <location>
        <begin position="1"/>
        <end position="27"/>
    </location>
</feature>
<reference evidence="3 4" key="1">
    <citation type="journal article" date="2019" name="Int. J. Syst. Evol. Microbiol.">
        <title>The Global Catalogue of Microorganisms (GCM) 10K type strain sequencing project: providing services to taxonomists for standard genome sequencing and annotation.</title>
        <authorList>
            <consortium name="The Broad Institute Genomics Platform"/>
            <consortium name="The Broad Institute Genome Sequencing Center for Infectious Disease"/>
            <person name="Wu L."/>
            <person name="Ma J."/>
        </authorList>
    </citation>
    <scope>NUCLEOTIDE SEQUENCE [LARGE SCALE GENOMIC DNA]</scope>
    <source>
        <strain evidence="3 4">JCM 15309</strain>
    </source>
</reference>
<dbReference type="Pfam" id="PF01740">
    <property type="entry name" value="STAS"/>
    <property type="match status" value="1"/>
</dbReference>
<dbReference type="InterPro" id="IPR036513">
    <property type="entry name" value="STAS_dom_sf"/>
</dbReference>
<comment type="caution">
    <text evidence="3">The sequence shown here is derived from an EMBL/GenBank/DDBJ whole genome shotgun (WGS) entry which is preliminary data.</text>
</comment>
<dbReference type="Proteomes" id="UP001500571">
    <property type="component" value="Unassembled WGS sequence"/>
</dbReference>
<feature type="compositionally biased region" description="Basic and acidic residues" evidence="1">
    <location>
        <begin position="13"/>
        <end position="23"/>
    </location>
</feature>
<gene>
    <name evidence="3" type="ORF">GCM10009798_13940</name>
</gene>
<dbReference type="PANTHER" id="PTHR33495:SF2">
    <property type="entry name" value="ANTI-SIGMA FACTOR ANTAGONIST TM_1081-RELATED"/>
    <property type="match status" value="1"/>
</dbReference>
<evidence type="ECO:0000256" key="1">
    <source>
        <dbReference type="SAM" id="MobiDB-lite"/>
    </source>
</evidence>
<dbReference type="EMBL" id="BAAAPB010000001">
    <property type="protein sequence ID" value="GAA1955871.1"/>
    <property type="molecule type" value="Genomic_DNA"/>
</dbReference>
<sequence>MSLGDSISVPGDELARAEDRPDDTPGIVRRHKQGSWLVIEPEGELDITTVPLLRRSLKRHAARVVFDLGRVTFVDASFLDFLAQIVNHQAHGHCTVRVARPSPQARRLLEFTALNLPLEVYGSLDEALA</sequence>
<evidence type="ECO:0000259" key="2">
    <source>
        <dbReference type="PROSITE" id="PS50801"/>
    </source>
</evidence>
<dbReference type="PROSITE" id="PS50801">
    <property type="entry name" value="STAS"/>
    <property type="match status" value="1"/>
</dbReference>